<comment type="caution">
    <text evidence="3">The sequence shown here is derived from an EMBL/GenBank/DDBJ whole genome shotgun (WGS) entry which is preliminary data.</text>
</comment>
<feature type="chain" id="PRO_5021007111" evidence="2">
    <location>
        <begin position="27"/>
        <end position="262"/>
    </location>
</feature>
<dbReference type="STRING" id="43335.A0A4U5QWR4"/>
<dbReference type="InterPro" id="IPR008537">
    <property type="entry name" value="DUF819"/>
</dbReference>
<feature type="transmembrane region" description="Helical" evidence="1">
    <location>
        <begin position="177"/>
        <end position="196"/>
    </location>
</feature>
<name>A0A4U5QWR4_POPAL</name>
<keyword evidence="1" id="KW-0472">Membrane</keyword>
<sequence length="262" mass="27989">MECKKVGLLLMVALLVVATVPHSTVAARQVPLLNIMFADEINERCLHDGQRCDRKACCANFVCVQKQQDNVCVPEKKGEEDGWSEGTKIGSGSALNGASVSALLGLAASSLGIISFESPAYSIQLEFLFPLTIPLLLFRADLRRVFTSTGIFLLAFLIGTATAFPTQFNLLAPSGEALAMILTQVAIHLVAILGLGKLFRFDQKPLLIASNANIGGPTTASGMANAKGNSLLCILIVLAHYHSPLYPSPRGVAVINHNNEHH</sequence>
<dbReference type="PANTHER" id="PTHR34289">
    <property type="entry name" value="PROTEIN, PUTATIVE (DUF819)-RELATED"/>
    <property type="match status" value="1"/>
</dbReference>
<dbReference type="EMBL" id="RCHU01000088">
    <property type="protein sequence ID" value="TKS15544.1"/>
    <property type="molecule type" value="Genomic_DNA"/>
</dbReference>
<proteinExistence type="predicted"/>
<evidence type="ECO:0000313" key="3">
    <source>
        <dbReference type="EMBL" id="TKS15544.1"/>
    </source>
</evidence>
<protein>
    <submittedName>
        <fullName evidence="3">Uncharacterized protein</fullName>
    </submittedName>
</protein>
<dbReference type="Pfam" id="PF05684">
    <property type="entry name" value="DUF819"/>
    <property type="match status" value="2"/>
</dbReference>
<gene>
    <name evidence="3" type="ORF">D5086_0000032390</name>
</gene>
<keyword evidence="2" id="KW-0732">Signal</keyword>
<feature type="signal peptide" evidence="2">
    <location>
        <begin position="1"/>
        <end position="26"/>
    </location>
</feature>
<reference evidence="3" key="1">
    <citation type="submission" date="2018-10" db="EMBL/GenBank/DDBJ databases">
        <title>Population genomic analysis revealed the cold adaptation of white poplar.</title>
        <authorList>
            <person name="Liu Y.-J."/>
        </authorList>
    </citation>
    <scope>NUCLEOTIDE SEQUENCE [LARGE SCALE GENOMIC DNA]</scope>
    <source>
        <strain evidence="3">PAL-ZL1</strain>
    </source>
</reference>
<organism evidence="3">
    <name type="scientific">Populus alba</name>
    <name type="common">White poplar</name>
    <dbReference type="NCBI Taxonomy" id="43335"/>
    <lineage>
        <taxon>Eukaryota</taxon>
        <taxon>Viridiplantae</taxon>
        <taxon>Streptophyta</taxon>
        <taxon>Embryophyta</taxon>
        <taxon>Tracheophyta</taxon>
        <taxon>Spermatophyta</taxon>
        <taxon>Magnoliopsida</taxon>
        <taxon>eudicotyledons</taxon>
        <taxon>Gunneridae</taxon>
        <taxon>Pentapetalae</taxon>
        <taxon>rosids</taxon>
        <taxon>fabids</taxon>
        <taxon>Malpighiales</taxon>
        <taxon>Salicaceae</taxon>
        <taxon>Saliceae</taxon>
        <taxon>Populus</taxon>
    </lineage>
</organism>
<evidence type="ECO:0000256" key="2">
    <source>
        <dbReference type="SAM" id="SignalP"/>
    </source>
</evidence>
<keyword evidence="1" id="KW-0812">Transmembrane</keyword>
<feature type="transmembrane region" description="Helical" evidence="1">
    <location>
        <begin position="145"/>
        <end position="165"/>
    </location>
</feature>
<accession>A0A4U5QWR4</accession>
<feature type="transmembrane region" description="Helical" evidence="1">
    <location>
        <begin position="120"/>
        <end position="138"/>
    </location>
</feature>
<evidence type="ECO:0000256" key="1">
    <source>
        <dbReference type="SAM" id="Phobius"/>
    </source>
</evidence>
<keyword evidence="1" id="KW-1133">Transmembrane helix</keyword>
<dbReference type="AlphaFoldDB" id="A0A4U5QWR4"/>
<dbReference type="PANTHER" id="PTHR34289:SF3">
    <property type="entry name" value="PROTEIN, PUTATIVE (DUF819)-RELATED"/>
    <property type="match status" value="1"/>
</dbReference>